<evidence type="ECO:0000259" key="1">
    <source>
        <dbReference type="Pfam" id="PF13360"/>
    </source>
</evidence>
<dbReference type="InterPro" id="IPR011047">
    <property type="entry name" value="Quinoprotein_ADH-like_sf"/>
</dbReference>
<dbReference type="InterPro" id="IPR018391">
    <property type="entry name" value="PQQ_b-propeller_rpt"/>
</dbReference>
<dbReference type="SMART" id="SM00564">
    <property type="entry name" value="PQQ"/>
    <property type="match status" value="6"/>
</dbReference>
<feature type="domain" description="Pyrrolo-quinoline quinone repeat" evidence="1">
    <location>
        <begin position="115"/>
        <end position="206"/>
    </location>
</feature>
<reference evidence="2" key="1">
    <citation type="journal article" date="2014" name="Int. J. Syst. Evol. Microbiol.">
        <title>Complete genome sequence of Corynebacterium casei LMG S-19264T (=DSM 44701T), isolated from a smear-ripened cheese.</title>
        <authorList>
            <consortium name="US DOE Joint Genome Institute (JGI-PGF)"/>
            <person name="Walter F."/>
            <person name="Albersmeier A."/>
            <person name="Kalinowski J."/>
            <person name="Ruckert C."/>
        </authorList>
    </citation>
    <scope>NUCLEOTIDE SEQUENCE</scope>
    <source>
        <strain evidence="2">JCM 19596</strain>
    </source>
</reference>
<evidence type="ECO:0000313" key="2">
    <source>
        <dbReference type="EMBL" id="GGL68029.1"/>
    </source>
</evidence>
<accession>A0A830FLQ0</accession>
<protein>
    <recommendedName>
        <fullName evidence="1">Pyrrolo-quinoline quinone repeat domain-containing protein</fullName>
    </recommendedName>
</protein>
<name>A0A830FLQ0_9EURY</name>
<reference evidence="2" key="2">
    <citation type="submission" date="2020-09" db="EMBL/GenBank/DDBJ databases">
        <authorList>
            <person name="Sun Q."/>
            <person name="Ohkuma M."/>
        </authorList>
    </citation>
    <scope>NUCLEOTIDE SEQUENCE</scope>
    <source>
        <strain evidence="2">JCM 19596</strain>
    </source>
</reference>
<organism evidence="2 3">
    <name type="scientific">Halocalculus aciditolerans</name>
    <dbReference type="NCBI Taxonomy" id="1383812"/>
    <lineage>
        <taxon>Archaea</taxon>
        <taxon>Methanobacteriati</taxon>
        <taxon>Methanobacteriota</taxon>
        <taxon>Stenosarchaea group</taxon>
        <taxon>Halobacteria</taxon>
        <taxon>Halobacteriales</taxon>
        <taxon>Halobacteriaceae</taxon>
        <taxon>Halocalculus</taxon>
    </lineage>
</organism>
<dbReference type="InterPro" id="IPR002372">
    <property type="entry name" value="PQQ_rpt_dom"/>
</dbReference>
<sequence>MPSNSITRRSALAALGSTAALTLSGCLGVGLGDSRTYERNAPVGPVDGAWPTYQYDFANTGFTAASGPSDGATVEGVVPRPSAVASGVSLADGRGFVGRSDGDGETGSYRGFGLDGAASWTVDYPHGKSTPTVAGDAVFVSTAEHVAAYDARDGALCWKTTAGGYGASANAPALAADTVVDVGGRTVYGRDPVTGATQWSYDAGGTYPGLTARDGVVYTPTGEDREQTGVAALDPATGDVRWRRDTLPQSGVPLAVGDTHLYYAAHRGDVYALALDDGSTRWQASLSLPEDGSARLALADGRLHAQSSDGALAAFDAQTGDRVWERSVNASFGPRPPVVAADTRFALGRNALYAFDAATGDDQWSLTLDARPALSTAPAVRDGELYYAGPGRTHGVFRVAD</sequence>
<dbReference type="Proteomes" id="UP000607197">
    <property type="component" value="Unassembled WGS sequence"/>
</dbReference>
<dbReference type="RefSeq" id="WP_188979932.1">
    <property type="nucleotide sequence ID" value="NZ_BMPG01000004.1"/>
</dbReference>
<dbReference type="EMBL" id="BMPG01000004">
    <property type="protein sequence ID" value="GGL68029.1"/>
    <property type="molecule type" value="Genomic_DNA"/>
</dbReference>
<dbReference type="OrthoDB" id="145878at2157"/>
<dbReference type="AlphaFoldDB" id="A0A830FLQ0"/>
<gene>
    <name evidence="2" type="ORF">GCM10009039_27550</name>
</gene>
<dbReference type="PANTHER" id="PTHR34512:SF30">
    <property type="entry name" value="OUTER MEMBRANE PROTEIN ASSEMBLY FACTOR BAMB"/>
    <property type="match status" value="1"/>
</dbReference>
<keyword evidence="3" id="KW-1185">Reference proteome</keyword>
<dbReference type="Pfam" id="PF13360">
    <property type="entry name" value="PQQ_2"/>
    <property type="match status" value="2"/>
</dbReference>
<comment type="caution">
    <text evidence="2">The sequence shown here is derived from an EMBL/GenBank/DDBJ whole genome shotgun (WGS) entry which is preliminary data.</text>
</comment>
<dbReference type="PANTHER" id="PTHR34512">
    <property type="entry name" value="CELL SURFACE PROTEIN"/>
    <property type="match status" value="1"/>
</dbReference>
<dbReference type="Gene3D" id="2.40.128.630">
    <property type="match status" value="3"/>
</dbReference>
<feature type="domain" description="Pyrrolo-quinoline quinone repeat" evidence="1">
    <location>
        <begin position="229"/>
        <end position="376"/>
    </location>
</feature>
<evidence type="ECO:0000313" key="3">
    <source>
        <dbReference type="Proteomes" id="UP000607197"/>
    </source>
</evidence>
<dbReference type="SUPFAM" id="SSF50998">
    <property type="entry name" value="Quinoprotein alcohol dehydrogenase-like"/>
    <property type="match status" value="1"/>
</dbReference>
<proteinExistence type="predicted"/>